<reference evidence="1" key="1">
    <citation type="submission" date="2019-10" db="EMBL/GenBank/DDBJ databases">
        <authorList>
            <person name="Paulsen S."/>
        </authorList>
    </citation>
    <scope>NUCLEOTIDE SEQUENCE</scope>
    <source>
        <strain evidence="1">S4498</strain>
    </source>
</reference>
<keyword evidence="2" id="KW-1185">Reference proteome</keyword>
<gene>
    <name evidence="1" type="ORF">CWC29_018100</name>
</gene>
<organism evidence="1 2">
    <name type="scientific">Pseudoalteromonas galatheae</name>
    <dbReference type="NCBI Taxonomy" id="579562"/>
    <lineage>
        <taxon>Bacteria</taxon>
        <taxon>Pseudomonadati</taxon>
        <taxon>Pseudomonadota</taxon>
        <taxon>Gammaproteobacteria</taxon>
        <taxon>Alteromonadales</taxon>
        <taxon>Pseudoalteromonadaceae</taxon>
        <taxon>Pseudoalteromonas</taxon>
    </lineage>
</organism>
<dbReference type="EMBL" id="PNCO02000002">
    <property type="protein sequence ID" value="NKC20696.1"/>
    <property type="molecule type" value="Genomic_DNA"/>
</dbReference>
<evidence type="ECO:0000313" key="2">
    <source>
        <dbReference type="Proteomes" id="UP000307537"/>
    </source>
</evidence>
<dbReference type="AlphaFoldDB" id="A0A8T6YXH5"/>
<evidence type="ECO:0000313" key="1">
    <source>
        <dbReference type="EMBL" id="NKC20696.1"/>
    </source>
</evidence>
<dbReference type="Proteomes" id="UP000307537">
    <property type="component" value="Unassembled WGS sequence"/>
</dbReference>
<sequence length="68" mass="7641">MNLHHQDQLIADMGNLIVKGIEGKSKKDVLFLLRQAKPEAFLVDEGDVVTFENIAFKFEQDKLVAVGK</sequence>
<comment type="caution">
    <text evidence="1">The sequence shown here is derived from an EMBL/GenBank/DDBJ whole genome shotgun (WGS) entry which is preliminary data.</text>
</comment>
<protein>
    <submittedName>
        <fullName evidence="1">Uncharacterized protein</fullName>
    </submittedName>
</protein>
<proteinExistence type="predicted"/>
<accession>A0A8T6YXH5</accession>
<name>A0A8T6YXH5_9GAMM</name>